<accession>A0ABC8SF57</accession>
<keyword evidence="3" id="KW-1185">Reference proteome</keyword>
<dbReference type="Proteomes" id="UP001642360">
    <property type="component" value="Unassembled WGS sequence"/>
</dbReference>
<dbReference type="EMBL" id="CAUOFW020002447">
    <property type="protein sequence ID" value="CAK9153789.1"/>
    <property type="molecule type" value="Genomic_DNA"/>
</dbReference>
<organism evidence="2 3">
    <name type="scientific">Ilex paraguariensis</name>
    <name type="common">yerba mate</name>
    <dbReference type="NCBI Taxonomy" id="185542"/>
    <lineage>
        <taxon>Eukaryota</taxon>
        <taxon>Viridiplantae</taxon>
        <taxon>Streptophyta</taxon>
        <taxon>Embryophyta</taxon>
        <taxon>Tracheophyta</taxon>
        <taxon>Spermatophyta</taxon>
        <taxon>Magnoliopsida</taxon>
        <taxon>eudicotyledons</taxon>
        <taxon>Gunneridae</taxon>
        <taxon>Pentapetalae</taxon>
        <taxon>asterids</taxon>
        <taxon>campanulids</taxon>
        <taxon>Aquifoliales</taxon>
        <taxon>Aquifoliaceae</taxon>
        <taxon>Ilex</taxon>
    </lineage>
</organism>
<feature type="region of interest" description="Disordered" evidence="1">
    <location>
        <begin position="1"/>
        <end position="34"/>
    </location>
</feature>
<evidence type="ECO:0000313" key="2">
    <source>
        <dbReference type="EMBL" id="CAK9153789.1"/>
    </source>
</evidence>
<proteinExistence type="predicted"/>
<protein>
    <submittedName>
        <fullName evidence="2">Uncharacterized protein</fullName>
    </submittedName>
</protein>
<dbReference type="AlphaFoldDB" id="A0ABC8SF57"/>
<sequence length="66" mass="7412">MLGVPGKARTGRMQSFDNDERDEDGGRKQRHGVCPKLAIPTMAGDRYVSKRFLRNLFAQSAEDQTT</sequence>
<evidence type="ECO:0000313" key="3">
    <source>
        <dbReference type="Proteomes" id="UP001642360"/>
    </source>
</evidence>
<reference evidence="2 3" key="1">
    <citation type="submission" date="2024-02" db="EMBL/GenBank/DDBJ databases">
        <authorList>
            <person name="Vignale AGUSTIN F."/>
            <person name="Sosa J E."/>
            <person name="Modenutti C."/>
        </authorList>
    </citation>
    <scope>NUCLEOTIDE SEQUENCE [LARGE SCALE GENOMIC DNA]</scope>
</reference>
<gene>
    <name evidence="2" type="ORF">ILEXP_LOCUS22083</name>
</gene>
<evidence type="ECO:0000256" key="1">
    <source>
        <dbReference type="SAM" id="MobiDB-lite"/>
    </source>
</evidence>
<comment type="caution">
    <text evidence="2">The sequence shown here is derived from an EMBL/GenBank/DDBJ whole genome shotgun (WGS) entry which is preliminary data.</text>
</comment>
<name>A0ABC8SF57_9AQUA</name>